<evidence type="ECO:0000313" key="2">
    <source>
        <dbReference type="Proteomes" id="UP000228497"/>
    </source>
</evidence>
<reference evidence="2" key="1">
    <citation type="submission" date="2017-09" db="EMBL/GenBank/DDBJ databases">
        <title>Depth-based differentiation of microbial function through sediment-hosted aquifers and enrichment of novel symbionts in the deep terrestrial subsurface.</title>
        <authorList>
            <person name="Probst A.J."/>
            <person name="Ladd B."/>
            <person name="Jarett J.K."/>
            <person name="Geller-Mcgrath D.E."/>
            <person name="Sieber C.M.K."/>
            <person name="Emerson J.B."/>
            <person name="Anantharaman K."/>
            <person name="Thomas B.C."/>
            <person name="Malmstrom R."/>
            <person name="Stieglmeier M."/>
            <person name="Klingl A."/>
            <person name="Woyke T."/>
            <person name="Ryan C.M."/>
            <person name="Banfield J.F."/>
        </authorList>
    </citation>
    <scope>NUCLEOTIDE SEQUENCE [LARGE SCALE GENOMIC DNA]</scope>
</reference>
<sequence length="147" mass="16487">MGKVWNLHVCFASNGFSKEYWSGDLRRTACEWGDIVFSPIESLEFFLPTKHVILLSGMEKYNFFVEVSENLGGGKPCIEAFWLCGKLPGIDTTEMWRVGNQRVIRERKPFGREWGGAATRGWKAGNISGIVTSKLVSITSRDNHGLA</sequence>
<dbReference type="Proteomes" id="UP000228497">
    <property type="component" value="Unassembled WGS sequence"/>
</dbReference>
<dbReference type="EMBL" id="PFFD01000162">
    <property type="protein sequence ID" value="PIV86765.1"/>
    <property type="molecule type" value="Genomic_DNA"/>
</dbReference>
<comment type="caution">
    <text evidence="1">The sequence shown here is derived from an EMBL/GenBank/DDBJ whole genome shotgun (WGS) entry which is preliminary data.</text>
</comment>
<evidence type="ECO:0000313" key="1">
    <source>
        <dbReference type="EMBL" id="PIV86765.1"/>
    </source>
</evidence>
<name>A0A2M7FCS5_9BACT</name>
<proteinExistence type="predicted"/>
<protein>
    <submittedName>
        <fullName evidence="1">Uncharacterized protein</fullName>
    </submittedName>
</protein>
<organism evidence="1 2">
    <name type="scientific">Candidatus Kaiserbacteria bacterium CG17_big_fil_post_rev_8_21_14_2_50_51_7</name>
    <dbReference type="NCBI Taxonomy" id="1974613"/>
    <lineage>
        <taxon>Bacteria</taxon>
        <taxon>Candidatus Kaiseribacteriota</taxon>
    </lineage>
</organism>
<dbReference type="AlphaFoldDB" id="A0A2M7FCS5"/>
<accession>A0A2M7FCS5</accession>
<gene>
    <name evidence="1" type="ORF">COW49_03555</name>
</gene>